<reference evidence="5" key="1">
    <citation type="submission" date="2020-10" db="EMBL/GenBank/DDBJ databases">
        <authorList>
            <person name="Han B."/>
            <person name="Lu T."/>
            <person name="Zhao Q."/>
            <person name="Huang X."/>
            <person name="Zhao Y."/>
        </authorList>
    </citation>
    <scope>NUCLEOTIDE SEQUENCE</scope>
</reference>
<dbReference type="AlphaFoldDB" id="A0A811RNE9"/>
<dbReference type="Proteomes" id="UP000604825">
    <property type="component" value="Unassembled WGS sequence"/>
</dbReference>
<dbReference type="PROSITE" id="PS51473">
    <property type="entry name" value="GNK2"/>
    <property type="match status" value="1"/>
</dbReference>
<comment type="caution">
    <text evidence="5">The sequence shown here is derived from an EMBL/GenBank/DDBJ whole genome shotgun (WGS) entry which is preliminary data.</text>
</comment>
<dbReference type="InterPro" id="IPR002902">
    <property type="entry name" value="GNK2"/>
</dbReference>
<proteinExistence type="predicted"/>
<keyword evidence="3" id="KW-0812">Transmembrane</keyword>
<dbReference type="InterPro" id="IPR038408">
    <property type="entry name" value="GNK2_sf"/>
</dbReference>
<keyword evidence="6" id="KW-1185">Reference proteome</keyword>
<feature type="transmembrane region" description="Helical" evidence="3">
    <location>
        <begin position="32"/>
        <end position="54"/>
    </location>
</feature>
<keyword evidence="1" id="KW-0732">Signal</keyword>
<accession>A0A811RNE9</accession>
<dbReference type="EMBL" id="CAJGYO010000016">
    <property type="protein sequence ID" value="CAD6272048.1"/>
    <property type="molecule type" value="Genomic_DNA"/>
</dbReference>
<dbReference type="OrthoDB" id="1909574at2759"/>
<protein>
    <recommendedName>
        <fullName evidence="4">Gnk2-homologous domain-containing protein</fullName>
    </recommendedName>
</protein>
<evidence type="ECO:0000256" key="1">
    <source>
        <dbReference type="ARBA" id="ARBA00022729"/>
    </source>
</evidence>
<evidence type="ECO:0000256" key="3">
    <source>
        <dbReference type="SAM" id="Phobius"/>
    </source>
</evidence>
<evidence type="ECO:0000259" key="4">
    <source>
        <dbReference type="PROSITE" id="PS51473"/>
    </source>
</evidence>
<evidence type="ECO:0000313" key="5">
    <source>
        <dbReference type="EMBL" id="CAD6272048.1"/>
    </source>
</evidence>
<evidence type="ECO:0000313" key="6">
    <source>
        <dbReference type="Proteomes" id="UP000604825"/>
    </source>
</evidence>
<keyword evidence="3" id="KW-0472">Membrane</keyword>
<keyword evidence="2" id="KW-0677">Repeat</keyword>
<evidence type="ECO:0000256" key="2">
    <source>
        <dbReference type="ARBA" id="ARBA00022737"/>
    </source>
</evidence>
<feature type="domain" description="Gnk2-homologous" evidence="4">
    <location>
        <begin position="1"/>
        <end position="70"/>
    </location>
</feature>
<organism evidence="5 6">
    <name type="scientific">Miscanthus lutarioriparius</name>
    <dbReference type="NCBI Taxonomy" id="422564"/>
    <lineage>
        <taxon>Eukaryota</taxon>
        <taxon>Viridiplantae</taxon>
        <taxon>Streptophyta</taxon>
        <taxon>Embryophyta</taxon>
        <taxon>Tracheophyta</taxon>
        <taxon>Spermatophyta</taxon>
        <taxon>Magnoliopsida</taxon>
        <taxon>Liliopsida</taxon>
        <taxon>Poales</taxon>
        <taxon>Poaceae</taxon>
        <taxon>PACMAD clade</taxon>
        <taxon>Panicoideae</taxon>
        <taxon>Andropogonodae</taxon>
        <taxon>Andropogoneae</taxon>
        <taxon>Saccharinae</taxon>
        <taxon>Miscanthus</taxon>
    </lineage>
</organism>
<keyword evidence="3" id="KW-1133">Transmembrane helix</keyword>
<dbReference type="CDD" id="cd23509">
    <property type="entry name" value="Gnk2-like"/>
    <property type="match status" value="1"/>
</dbReference>
<sequence>MVISLVNWQNATQQEQFTARLGTLMGKVTERAAYASLWMFAVSLATVTPFVNIYSKAQCTRGLSGDDCNR</sequence>
<name>A0A811RNE9_9POAL</name>
<gene>
    <name evidence="5" type="ORF">NCGR_LOCUS55329</name>
</gene>
<dbReference type="Gene3D" id="3.30.430.20">
    <property type="entry name" value="Gnk2 domain, C-X8-C-X2-C motif"/>
    <property type="match status" value="1"/>
</dbReference>